<name>A0ACC2UIM8_9FUNG</name>
<keyword evidence="2" id="KW-1185">Reference proteome</keyword>
<organism evidence="1 2">
    <name type="scientific">Entomophthora muscae</name>
    <dbReference type="NCBI Taxonomy" id="34485"/>
    <lineage>
        <taxon>Eukaryota</taxon>
        <taxon>Fungi</taxon>
        <taxon>Fungi incertae sedis</taxon>
        <taxon>Zoopagomycota</taxon>
        <taxon>Entomophthoromycotina</taxon>
        <taxon>Entomophthoromycetes</taxon>
        <taxon>Entomophthorales</taxon>
        <taxon>Entomophthoraceae</taxon>
        <taxon>Entomophthora</taxon>
    </lineage>
</organism>
<accession>A0ACC2UIM8</accession>
<evidence type="ECO:0000313" key="1">
    <source>
        <dbReference type="EMBL" id="KAJ9086764.1"/>
    </source>
</evidence>
<comment type="caution">
    <text evidence="1">The sequence shown here is derived from an EMBL/GenBank/DDBJ whole genome shotgun (WGS) entry which is preliminary data.</text>
</comment>
<sequence>MSEKFNDSLKDVEECLSVLEENLDIISDKTKTKNESSLTVLEQCQSEVLLTVALNTLVWSLLQTQETPVEDHPVVAEIERTLGYIKKVKIARVAHNPKTQLNVPAAKRVVKHYIAANNRADDSKKVKHN</sequence>
<protein>
    <submittedName>
        <fullName evidence="1">Uncharacterized protein</fullName>
    </submittedName>
</protein>
<reference evidence="1" key="1">
    <citation type="submission" date="2022-04" db="EMBL/GenBank/DDBJ databases">
        <title>Genome of the entomopathogenic fungus Entomophthora muscae.</title>
        <authorList>
            <person name="Elya C."/>
            <person name="Lovett B.R."/>
            <person name="Lee E."/>
            <person name="Macias A.M."/>
            <person name="Hajek A.E."/>
            <person name="De Bivort B.L."/>
            <person name="Kasson M.T."/>
            <person name="De Fine Licht H.H."/>
            <person name="Stajich J.E."/>
        </authorList>
    </citation>
    <scope>NUCLEOTIDE SEQUENCE</scope>
    <source>
        <strain evidence="1">Berkeley</strain>
    </source>
</reference>
<dbReference type="Proteomes" id="UP001165960">
    <property type="component" value="Unassembled WGS sequence"/>
</dbReference>
<evidence type="ECO:0000313" key="2">
    <source>
        <dbReference type="Proteomes" id="UP001165960"/>
    </source>
</evidence>
<proteinExistence type="predicted"/>
<gene>
    <name evidence="1" type="ORF">DSO57_1000390</name>
</gene>
<dbReference type="EMBL" id="QTSX02000711">
    <property type="protein sequence ID" value="KAJ9086764.1"/>
    <property type="molecule type" value="Genomic_DNA"/>
</dbReference>